<keyword evidence="2 4" id="KW-0807">Transducer</keyword>
<comment type="caution">
    <text evidence="9">The sequence shown here is derived from an EMBL/GenBank/DDBJ whole genome shotgun (WGS) entry which is preliminary data.</text>
</comment>
<evidence type="ECO:0000256" key="4">
    <source>
        <dbReference type="PROSITE-ProRule" id="PRU00284"/>
    </source>
</evidence>
<name>A0A4Z0WER9_9GAMM</name>
<dbReference type="Proteomes" id="UP000297475">
    <property type="component" value="Unassembled WGS sequence"/>
</dbReference>
<dbReference type="FunFam" id="1.10.287.950:FF:000001">
    <property type="entry name" value="Methyl-accepting chemotaxis sensory transducer"/>
    <property type="match status" value="1"/>
</dbReference>
<gene>
    <name evidence="9" type="ORF">E4656_10300</name>
</gene>
<evidence type="ECO:0000256" key="1">
    <source>
        <dbReference type="ARBA" id="ARBA00004370"/>
    </source>
</evidence>
<proteinExistence type="inferred from homology"/>
<dbReference type="InterPro" id="IPR004089">
    <property type="entry name" value="MCPsignal_dom"/>
</dbReference>
<dbReference type="GO" id="GO:0007165">
    <property type="term" value="P:signal transduction"/>
    <property type="evidence" value="ECO:0007669"/>
    <property type="project" value="UniProtKB-KW"/>
</dbReference>
<evidence type="ECO:0000256" key="5">
    <source>
        <dbReference type="SAM" id="Coils"/>
    </source>
</evidence>
<keyword evidence="6" id="KW-0472">Membrane</keyword>
<accession>A0A4Z0WER9</accession>
<dbReference type="Gene3D" id="1.10.287.950">
    <property type="entry name" value="Methyl-accepting chemotaxis protein"/>
    <property type="match status" value="1"/>
</dbReference>
<keyword evidence="6" id="KW-1133">Transmembrane helix</keyword>
<dbReference type="Pfam" id="PF00015">
    <property type="entry name" value="MCPsignal"/>
    <property type="match status" value="1"/>
</dbReference>
<dbReference type="PROSITE" id="PS50111">
    <property type="entry name" value="CHEMOTAXIS_TRANSDUC_2"/>
    <property type="match status" value="1"/>
</dbReference>
<dbReference type="GO" id="GO:0016020">
    <property type="term" value="C:membrane"/>
    <property type="evidence" value="ECO:0007669"/>
    <property type="project" value="UniProtKB-SubCell"/>
</dbReference>
<dbReference type="SMART" id="SM00304">
    <property type="entry name" value="HAMP"/>
    <property type="match status" value="2"/>
</dbReference>
<dbReference type="RefSeq" id="WP_135483140.1">
    <property type="nucleotide sequence ID" value="NZ_SRMF01000003.1"/>
</dbReference>
<dbReference type="GO" id="GO:0004888">
    <property type="term" value="F:transmembrane signaling receptor activity"/>
    <property type="evidence" value="ECO:0007669"/>
    <property type="project" value="InterPro"/>
</dbReference>
<dbReference type="CDD" id="cd11386">
    <property type="entry name" value="MCP_signal"/>
    <property type="match status" value="1"/>
</dbReference>
<reference evidence="9 10" key="1">
    <citation type="submission" date="2019-04" db="EMBL/GenBank/DDBJ databases">
        <title>Natronospirillum operosus gen. nov., sp. nov., a haloalkaliphilic satellite isolated from decaying biomass of laboratory culture of cyanobacterium Geitlerinema sp. and proposal of Natronospirillaceae fam. nov. and Saccharospirillaceae fam. nov.</title>
        <authorList>
            <person name="Kevbrin V."/>
            <person name="Boltyanskaya Y."/>
            <person name="Koziaeva V."/>
            <person name="Grouzdev D.S."/>
            <person name="Park M."/>
            <person name="Cho J."/>
        </authorList>
    </citation>
    <scope>NUCLEOTIDE SEQUENCE [LARGE SCALE GENOMIC DNA]</scope>
    <source>
        <strain evidence="9 10">G-116</strain>
    </source>
</reference>
<feature type="coiled-coil region" evidence="5">
    <location>
        <begin position="336"/>
        <end position="363"/>
    </location>
</feature>
<dbReference type="SUPFAM" id="SSF58104">
    <property type="entry name" value="Methyl-accepting chemotaxis protein (MCP) signaling domain"/>
    <property type="match status" value="1"/>
</dbReference>
<keyword evidence="10" id="KW-1185">Reference proteome</keyword>
<feature type="domain" description="Methyl-accepting transducer" evidence="7">
    <location>
        <begin position="265"/>
        <end position="501"/>
    </location>
</feature>
<evidence type="ECO:0000313" key="9">
    <source>
        <dbReference type="EMBL" id="TGG93431.1"/>
    </source>
</evidence>
<keyword evidence="5" id="KW-0175">Coiled coil</keyword>
<comment type="subcellular location">
    <subcellularLocation>
        <location evidence="1">Membrane</location>
    </subcellularLocation>
</comment>
<dbReference type="InterPro" id="IPR004090">
    <property type="entry name" value="Chemotax_Me-accpt_rcpt"/>
</dbReference>
<dbReference type="GO" id="GO:0006935">
    <property type="term" value="P:chemotaxis"/>
    <property type="evidence" value="ECO:0007669"/>
    <property type="project" value="InterPro"/>
</dbReference>
<evidence type="ECO:0000256" key="6">
    <source>
        <dbReference type="SAM" id="Phobius"/>
    </source>
</evidence>
<dbReference type="PANTHER" id="PTHR32089:SF112">
    <property type="entry name" value="LYSOZYME-LIKE PROTEIN-RELATED"/>
    <property type="match status" value="1"/>
</dbReference>
<dbReference type="OrthoDB" id="9760371at2"/>
<comment type="similarity">
    <text evidence="3">Belongs to the methyl-accepting chemotaxis (MCP) protein family.</text>
</comment>
<dbReference type="AlphaFoldDB" id="A0A4Z0WER9"/>
<keyword evidence="6" id="KW-0812">Transmembrane</keyword>
<dbReference type="PROSITE" id="PS50885">
    <property type="entry name" value="HAMP"/>
    <property type="match status" value="1"/>
</dbReference>
<protein>
    <submittedName>
        <fullName evidence="9">Methyl-accepting chemotaxis protein</fullName>
    </submittedName>
</protein>
<feature type="domain" description="HAMP" evidence="8">
    <location>
        <begin position="207"/>
        <end position="260"/>
    </location>
</feature>
<dbReference type="Pfam" id="PF00672">
    <property type="entry name" value="HAMP"/>
    <property type="match status" value="1"/>
</dbReference>
<feature type="transmembrane region" description="Helical" evidence="6">
    <location>
        <begin position="181"/>
        <end position="205"/>
    </location>
</feature>
<sequence length="540" mass="58247">MFNSLLSRAQLALAAVFLLLLGISAAGMLALNNISRDYEQLLQQEIEQERLIVSVAVDFNAQIQAWNYLMIRGFDFEQHNFFWDQFQTLEQDITAALTSMIEVATERDRARLEEFLSQYEEMARGYHEGYEIYSAGLDMMSADNAVEGLNAAPAAELEQLAGHFAQAAAQRSDDLQQRAQLGLLLTLGVLLASVALIFLGSSFVMRRLLIQPMTRLIREVEMLTQGVFDHSIPYTDRRDELGQLALTARSLQGHLSQSAHSMITAVDGLKDQSAVLAASSTSIQSGSDEQSQQADQVATAMHQMVASVQQIAQNSNEVSVATDSARQVASEGGTEMTQAAAGMEQLEQKVNSLSQKLEQLIKDTDRVGDMAQVIGDIAEQTNLLALNAAIESARAGEHGRGFAVVADEVRSLAGRTQQSTREISEVIESVQSGASAVIAAMKDSLDETAAAVGRVNEGRHSLDKIIGSVDIINDLATQVAAGAEEQGKVAESINQNLTVLAEVASRTRDQSSQISGSIQELGDIAQEIDASVSTLTRGTA</sequence>
<dbReference type="PRINTS" id="PR00260">
    <property type="entry name" value="CHEMTRNSDUCR"/>
</dbReference>
<evidence type="ECO:0000256" key="2">
    <source>
        <dbReference type="ARBA" id="ARBA00023224"/>
    </source>
</evidence>
<dbReference type="PANTHER" id="PTHR32089">
    <property type="entry name" value="METHYL-ACCEPTING CHEMOTAXIS PROTEIN MCPB"/>
    <property type="match status" value="1"/>
</dbReference>
<evidence type="ECO:0000313" key="10">
    <source>
        <dbReference type="Proteomes" id="UP000297475"/>
    </source>
</evidence>
<dbReference type="EMBL" id="SRMF01000003">
    <property type="protein sequence ID" value="TGG93431.1"/>
    <property type="molecule type" value="Genomic_DNA"/>
</dbReference>
<evidence type="ECO:0000256" key="3">
    <source>
        <dbReference type="ARBA" id="ARBA00029447"/>
    </source>
</evidence>
<dbReference type="InterPro" id="IPR003660">
    <property type="entry name" value="HAMP_dom"/>
</dbReference>
<evidence type="ECO:0000259" key="8">
    <source>
        <dbReference type="PROSITE" id="PS50885"/>
    </source>
</evidence>
<organism evidence="9 10">
    <name type="scientific">Natronospirillum operosum</name>
    <dbReference type="NCBI Taxonomy" id="2759953"/>
    <lineage>
        <taxon>Bacteria</taxon>
        <taxon>Pseudomonadati</taxon>
        <taxon>Pseudomonadota</taxon>
        <taxon>Gammaproteobacteria</taxon>
        <taxon>Oceanospirillales</taxon>
        <taxon>Natronospirillaceae</taxon>
        <taxon>Natronospirillum</taxon>
    </lineage>
</organism>
<evidence type="ECO:0000259" key="7">
    <source>
        <dbReference type="PROSITE" id="PS50111"/>
    </source>
</evidence>
<dbReference type="SMART" id="SM00283">
    <property type="entry name" value="MA"/>
    <property type="match status" value="1"/>
</dbReference>